<evidence type="ECO:0000313" key="3">
    <source>
        <dbReference type="Proteomes" id="UP001221757"/>
    </source>
</evidence>
<organism evidence="2 3">
    <name type="scientific">Mycena rosella</name>
    <name type="common">Pink bonnet</name>
    <name type="synonym">Agaricus rosellus</name>
    <dbReference type="NCBI Taxonomy" id="1033263"/>
    <lineage>
        <taxon>Eukaryota</taxon>
        <taxon>Fungi</taxon>
        <taxon>Dikarya</taxon>
        <taxon>Basidiomycota</taxon>
        <taxon>Agaricomycotina</taxon>
        <taxon>Agaricomycetes</taxon>
        <taxon>Agaricomycetidae</taxon>
        <taxon>Agaricales</taxon>
        <taxon>Marasmiineae</taxon>
        <taxon>Mycenaceae</taxon>
        <taxon>Mycena</taxon>
    </lineage>
</organism>
<feature type="region of interest" description="Disordered" evidence="1">
    <location>
        <begin position="326"/>
        <end position="367"/>
    </location>
</feature>
<keyword evidence="3" id="KW-1185">Reference proteome</keyword>
<dbReference type="EMBL" id="JARKIE010000009">
    <property type="protein sequence ID" value="KAJ7705038.1"/>
    <property type="molecule type" value="Genomic_DNA"/>
</dbReference>
<dbReference type="Proteomes" id="UP001221757">
    <property type="component" value="Unassembled WGS sequence"/>
</dbReference>
<sequence>MPSYDWGIPGLPFCPPPFRDGYELSAVPTPFSRLKFSPIGLFDLRRRLGVLPAEPTIFKQFQARFRTADFGWFASGASTDGQHIPAPNSFFPEFDNLRQTLPIGRVGNEARKALQEEVQHAVFDLATLWDRTFGGATMIMHVEGTTVPNTPALVQYLRCATYLPPSFIADNPASHGPIARIVQTFLESVGVPTVQKWRANANARGWPLMQPGPGAHVNAPSTTLIPQPAPNSAHYKFLGHPVGAIDDLIPTTTAPPVIIIPDDDDDLNGSTLDFMQHMERLDYAEMEAEERLQRIHQLEEQEGILVSQVAALEAALTREREVNTDLRAASRLNMPARSQVYQPRPPQTPSRHPPPYSGPSPNASRLLSATSTPYHATHHVTTASPSRHAANRTELDACISSYGLEPLAAAIKVMMRLSRSVKWYEELIKWNHRGSGVELGGCNGRSLAVIFSYAVHDLRISRSQIYEFLPNV</sequence>
<protein>
    <submittedName>
        <fullName evidence="2">Uncharacterized protein</fullName>
    </submittedName>
</protein>
<evidence type="ECO:0000256" key="1">
    <source>
        <dbReference type="SAM" id="MobiDB-lite"/>
    </source>
</evidence>
<comment type="caution">
    <text evidence="2">The sequence shown here is derived from an EMBL/GenBank/DDBJ whole genome shotgun (WGS) entry which is preliminary data.</text>
</comment>
<reference evidence="2" key="1">
    <citation type="submission" date="2023-03" db="EMBL/GenBank/DDBJ databases">
        <title>Massive genome expansion in bonnet fungi (Mycena s.s.) driven by repeated elements and novel gene families across ecological guilds.</title>
        <authorList>
            <consortium name="Lawrence Berkeley National Laboratory"/>
            <person name="Harder C.B."/>
            <person name="Miyauchi S."/>
            <person name="Viragh M."/>
            <person name="Kuo A."/>
            <person name="Thoen E."/>
            <person name="Andreopoulos B."/>
            <person name="Lu D."/>
            <person name="Skrede I."/>
            <person name="Drula E."/>
            <person name="Henrissat B."/>
            <person name="Morin E."/>
            <person name="Kohler A."/>
            <person name="Barry K."/>
            <person name="LaButti K."/>
            <person name="Morin E."/>
            <person name="Salamov A."/>
            <person name="Lipzen A."/>
            <person name="Mereny Z."/>
            <person name="Hegedus B."/>
            <person name="Baldrian P."/>
            <person name="Stursova M."/>
            <person name="Weitz H."/>
            <person name="Taylor A."/>
            <person name="Grigoriev I.V."/>
            <person name="Nagy L.G."/>
            <person name="Martin F."/>
            <person name="Kauserud H."/>
        </authorList>
    </citation>
    <scope>NUCLEOTIDE SEQUENCE</scope>
    <source>
        <strain evidence="2">CBHHK067</strain>
    </source>
</reference>
<proteinExistence type="predicted"/>
<name>A0AAD7GTZ3_MYCRO</name>
<gene>
    <name evidence="2" type="ORF">B0H17DRAFT_1126643</name>
</gene>
<accession>A0AAD7GTZ3</accession>
<evidence type="ECO:0000313" key="2">
    <source>
        <dbReference type="EMBL" id="KAJ7705038.1"/>
    </source>
</evidence>
<feature type="compositionally biased region" description="Pro residues" evidence="1">
    <location>
        <begin position="343"/>
        <end position="358"/>
    </location>
</feature>
<dbReference type="AlphaFoldDB" id="A0AAD7GTZ3"/>